<dbReference type="Proteomes" id="UP001597296">
    <property type="component" value="Unassembled WGS sequence"/>
</dbReference>
<gene>
    <name evidence="4" type="ORF">ACFSNB_11920</name>
</gene>
<dbReference type="PANTHER" id="PTHR43156:SF2">
    <property type="entry name" value="STAGE II SPORULATION PROTEIN E"/>
    <property type="match status" value="1"/>
</dbReference>
<dbReference type="CDD" id="cd06225">
    <property type="entry name" value="HAMP"/>
    <property type="match status" value="1"/>
</dbReference>
<dbReference type="Gene3D" id="6.10.340.10">
    <property type="match status" value="1"/>
</dbReference>
<dbReference type="EC" id="3.1.3.16" evidence="4"/>
<keyword evidence="2" id="KW-1133">Transmembrane helix</keyword>
<dbReference type="PROSITE" id="PS50885">
    <property type="entry name" value="HAMP"/>
    <property type="match status" value="1"/>
</dbReference>
<name>A0ABW5CB54_9PROT</name>
<dbReference type="SMART" id="SM00304">
    <property type="entry name" value="HAMP"/>
    <property type="match status" value="2"/>
</dbReference>
<dbReference type="SMART" id="SM00331">
    <property type="entry name" value="PP2C_SIG"/>
    <property type="match status" value="1"/>
</dbReference>
<dbReference type="PANTHER" id="PTHR43156">
    <property type="entry name" value="STAGE II SPORULATION PROTEIN E-RELATED"/>
    <property type="match status" value="1"/>
</dbReference>
<dbReference type="InterPro" id="IPR001932">
    <property type="entry name" value="PPM-type_phosphatase-like_dom"/>
</dbReference>
<evidence type="ECO:0000313" key="5">
    <source>
        <dbReference type="Proteomes" id="UP001597296"/>
    </source>
</evidence>
<dbReference type="SUPFAM" id="SSF158472">
    <property type="entry name" value="HAMP domain-like"/>
    <property type="match status" value="1"/>
</dbReference>
<evidence type="ECO:0000313" key="4">
    <source>
        <dbReference type="EMBL" id="MFD2234514.1"/>
    </source>
</evidence>
<dbReference type="Pfam" id="PF07228">
    <property type="entry name" value="SpoIIE"/>
    <property type="match status" value="1"/>
</dbReference>
<evidence type="ECO:0000259" key="3">
    <source>
        <dbReference type="PROSITE" id="PS50885"/>
    </source>
</evidence>
<keyword evidence="5" id="KW-1185">Reference proteome</keyword>
<keyword evidence="2" id="KW-0472">Membrane</keyword>
<dbReference type="InterPro" id="IPR052016">
    <property type="entry name" value="Bact_Sigma-Reg"/>
</dbReference>
<evidence type="ECO:0000256" key="2">
    <source>
        <dbReference type="SAM" id="Phobius"/>
    </source>
</evidence>
<keyword evidence="1 4" id="KW-0378">Hydrolase</keyword>
<evidence type="ECO:0000256" key="1">
    <source>
        <dbReference type="ARBA" id="ARBA00022801"/>
    </source>
</evidence>
<dbReference type="RefSeq" id="WP_377316805.1">
    <property type="nucleotide sequence ID" value="NZ_JBHUIY010000023.1"/>
</dbReference>
<dbReference type="InterPro" id="IPR036457">
    <property type="entry name" value="PPM-type-like_dom_sf"/>
</dbReference>
<organism evidence="4 5">
    <name type="scientific">Phaeospirillum tilakii</name>
    <dbReference type="NCBI Taxonomy" id="741673"/>
    <lineage>
        <taxon>Bacteria</taxon>
        <taxon>Pseudomonadati</taxon>
        <taxon>Pseudomonadota</taxon>
        <taxon>Alphaproteobacteria</taxon>
        <taxon>Rhodospirillales</taxon>
        <taxon>Rhodospirillaceae</taxon>
        <taxon>Phaeospirillum</taxon>
    </lineage>
</organism>
<feature type="transmembrane region" description="Helical" evidence="2">
    <location>
        <begin position="271"/>
        <end position="292"/>
    </location>
</feature>
<dbReference type="SUPFAM" id="SSF81606">
    <property type="entry name" value="PP2C-like"/>
    <property type="match status" value="1"/>
</dbReference>
<sequence length="682" mass="72884">MNRFGASLRLKITALALLALLALIAIGIAAQTIRERQFAAAMAAAVQQDARLLWRATLGDGVARLDRAAGRIAADPAVAAALARPGRAGLAAALAPHLDRLGAEGGRGRIELVGPDGGLLFNSGGELFWRPTLTGAALPPGGGAVDAVQLDWGRAAVLAHGLRLPGRSGAILVVSAGIEPLLAEMKAGTEAEAFLVNRRARLLAGTRPGLWERIAAETADAAEAPRREIRLDGHTLAVTALPLDPQGGLTARLVLVRDVSREAGGRLTVQALSLGLAMLATLLVVGGLWLWLRRMFRPLEQSVAAINALSAGDGSVSIAAHGRRDEIGRLAEALERFRANMATLARLQAAERRQRRRQERFIHREMTALAGTLDPLAREEILRDLAELEGDGGDQGGLGVTAAAFRRMSVRVRQQQQHLQELIGELREALKMQAAYLQLQQELDIARQIQRSMLPVNFPTDHPRVALYAEMEPAKEVGGDFYDFFFLDERRLGMVIADVSGKGVPAALFMAIARTLLKATALFGSPPARCLANLNNLLAENNEKDLFVTVFYGILDLDSGRFTYCNAGHNPPYLLPADGPPRPLPRTGGAALAILADLPQRDATVTLAPGDGLFLFTDGVTEAQEEGGTFWGEARLEATLAAAGRTPHDWIGAVYDGVRGFVADAPQFDDITCLAVRWQPGG</sequence>
<proteinExistence type="predicted"/>
<comment type="caution">
    <text evidence="4">The sequence shown here is derived from an EMBL/GenBank/DDBJ whole genome shotgun (WGS) entry which is preliminary data.</text>
</comment>
<dbReference type="Pfam" id="PF00672">
    <property type="entry name" value="HAMP"/>
    <property type="match status" value="1"/>
</dbReference>
<dbReference type="GO" id="GO:0004722">
    <property type="term" value="F:protein serine/threonine phosphatase activity"/>
    <property type="evidence" value="ECO:0007669"/>
    <property type="project" value="UniProtKB-EC"/>
</dbReference>
<dbReference type="Gene3D" id="3.60.40.10">
    <property type="entry name" value="PPM-type phosphatase domain"/>
    <property type="match status" value="1"/>
</dbReference>
<dbReference type="InterPro" id="IPR003660">
    <property type="entry name" value="HAMP_dom"/>
</dbReference>
<reference evidence="5" key="1">
    <citation type="journal article" date="2019" name="Int. J. Syst. Evol. Microbiol.">
        <title>The Global Catalogue of Microorganisms (GCM) 10K type strain sequencing project: providing services to taxonomists for standard genome sequencing and annotation.</title>
        <authorList>
            <consortium name="The Broad Institute Genomics Platform"/>
            <consortium name="The Broad Institute Genome Sequencing Center for Infectious Disease"/>
            <person name="Wu L."/>
            <person name="Ma J."/>
        </authorList>
    </citation>
    <scope>NUCLEOTIDE SEQUENCE [LARGE SCALE GENOMIC DNA]</scope>
    <source>
        <strain evidence="5">KCTC 15012</strain>
    </source>
</reference>
<keyword evidence="2" id="KW-0812">Transmembrane</keyword>
<accession>A0ABW5CB54</accession>
<protein>
    <submittedName>
        <fullName evidence="4">PP2C family protein-serine/threonine phosphatase</fullName>
        <ecNumber evidence="4">3.1.3.16</ecNumber>
    </submittedName>
</protein>
<feature type="domain" description="HAMP" evidence="3">
    <location>
        <begin position="293"/>
        <end position="346"/>
    </location>
</feature>
<dbReference type="EMBL" id="JBHUIY010000023">
    <property type="protein sequence ID" value="MFD2234514.1"/>
    <property type="molecule type" value="Genomic_DNA"/>
</dbReference>